<dbReference type="SUPFAM" id="SSF51391">
    <property type="entry name" value="Thiamin phosphate synthase"/>
    <property type="match status" value="1"/>
</dbReference>
<dbReference type="NCBIfam" id="TIGR00693">
    <property type="entry name" value="thiE"/>
    <property type="match status" value="1"/>
</dbReference>
<evidence type="ECO:0000256" key="8">
    <source>
        <dbReference type="ARBA" id="ARBA00047851"/>
    </source>
</evidence>
<dbReference type="EC" id="2.5.1.3" evidence="10"/>
<dbReference type="GO" id="GO:0009228">
    <property type="term" value="P:thiamine biosynthetic process"/>
    <property type="evidence" value="ECO:0007669"/>
    <property type="project" value="UniProtKB-KW"/>
</dbReference>
<keyword evidence="15" id="KW-1185">Reference proteome</keyword>
<evidence type="ECO:0000256" key="12">
    <source>
        <dbReference type="RuleBase" id="RU004253"/>
    </source>
</evidence>
<name>A0A0W0SVF5_9GAMM</name>
<dbReference type="AlphaFoldDB" id="A0A0W0SVF5"/>
<organism evidence="14 15">
    <name type="scientific">Legionella drozanskii LLAP-1</name>
    <dbReference type="NCBI Taxonomy" id="1212489"/>
    <lineage>
        <taxon>Bacteria</taxon>
        <taxon>Pseudomonadati</taxon>
        <taxon>Pseudomonadota</taxon>
        <taxon>Gammaproteobacteria</taxon>
        <taxon>Legionellales</taxon>
        <taxon>Legionellaceae</taxon>
        <taxon>Legionella</taxon>
    </lineage>
</organism>
<feature type="binding site" evidence="10">
    <location>
        <position position="90"/>
    </location>
    <ligand>
        <name>Mg(2+)</name>
        <dbReference type="ChEBI" id="CHEBI:18420"/>
    </ligand>
</feature>
<dbReference type="InterPro" id="IPR036206">
    <property type="entry name" value="ThiamineP_synth_sf"/>
</dbReference>
<evidence type="ECO:0000256" key="9">
    <source>
        <dbReference type="ARBA" id="ARBA00047883"/>
    </source>
</evidence>
<evidence type="ECO:0000256" key="1">
    <source>
        <dbReference type="ARBA" id="ARBA00003814"/>
    </source>
</evidence>
<comment type="caution">
    <text evidence="14">The sequence shown here is derived from an EMBL/GenBank/DDBJ whole genome shotgun (WGS) entry which is preliminary data.</text>
</comment>
<dbReference type="PATRIC" id="fig|1212489.4.peg.929"/>
<reference evidence="14 15" key="1">
    <citation type="submission" date="2015-11" db="EMBL/GenBank/DDBJ databases">
        <title>Genomic analysis of 38 Legionella species identifies large and diverse effector repertoires.</title>
        <authorList>
            <person name="Burstein D."/>
            <person name="Amaro F."/>
            <person name="Zusman T."/>
            <person name="Lifshitz Z."/>
            <person name="Cohen O."/>
            <person name="Gilbert J.A."/>
            <person name="Pupko T."/>
            <person name="Shuman H.A."/>
            <person name="Segal G."/>
        </authorList>
    </citation>
    <scope>NUCLEOTIDE SEQUENCE [LARGE SCALE GENOMIC DNA]</scope>
    <source>
        <strain evidence="14 15">ATCC 700990</strain>
    </source>
</reference>
<feature type="binding site" evidence="10">
    <location>
        <position position="138"/>
    </location>
    <ligand>
        <name>4-amino-2-methyl-5-(diphosphooxymethyl)pyrimidine</name>
        <dbReference type="ChEBI" id="CHEBI:57841"/>
    </ligand>
</feature>
<accession>A0A0W0SVF5</accession>
<evidence type="ECO:0000256" key="11">
    <source>
        <dbReference type="RuleBase" id="RU003826"/>
    </source>
</evidence>
<dbReference type="GO" id="GO:0016301">
    <property type="term" value="F:kinase activity"/>
    <property type="evidence" value="ECO:0007669"/>
    <property type="project" value="UniProtKB-KW"/>
</dbReference>
<sequence>MIAEFYKLILITHRQEQPLADYLQFIEKCIASGVTSVQLREKGATRAFLLDYARQLKALLDQFHIPLIINDNVELALEIDAHGVHLGQSDGSPLVARRRLGANKWIGLSIETGQELVKANAYEVNYVAASAVFPTNNKANICKVWGAAGLNALAKNSIHPVVAIGGINQHNIQEVMTAGAKGVAVIGALHDAANPSAMTTHLRQLVERS</sequence>
<evidence type="ECO:0000259" key="13">
    <source>
        <dbReference type="Pfam" id="PF02581"/>
    </source>
</evidence>
<dbReference type="CDD" id="cd00564">
    <property type="entry name" value="TMP_TenI"/>
    <property type="match status" value="1"/>
</dbReference>
<dbReference type="PANTHER" id="PTHR20857">
    <property type="entry name" value="THIAMINE-PHOSPHATE PYROPHOSPHORYLASE"/>
    <property type="match status" value="1"/>
</dbReference>
<dbReference type="PANTHER" id="PTHR20857:SF23">
    <property type="entry name" value="THIAMINE BIOSYNTHETIC BIFUNCTIONAL ENZYME"/>
    <property type="match status" value="1"/>
</dbReference>
<dbReference type="FunFam" id="3.20.20.70:FF:000096">
    <property type="entry name" value="Thiamine-phosphate synthase"/>
    <property type="match status" value="1"/>
</dbReference>
<comment type="cofactor">
    <cofactor evidence="10">
        <name>Mg(2+)</name>
        <dbReference type="ChEBI" id="CHEBI:18420"/>
    </cofactor>
    <text evidence="10">Binds 1 Mg(2+) ion per subunit.</text>
</comment>
<dbReference type="HAMAP" id="MF_00097">
    <property type="entry name" value="TMP_synthase"/>
    <property type="match status" value="1"/>
</dbReference>
<comment type="function">
    <text evidence="1 10">Condenses 4-methyl-5-(beta-hydroxyethyl)thiazole monophosphate (THZ-P) and 2-methyl-4-amino-5-hydroxymethyl pyrimidine pyrophosphate (HMP-PP) to form thiamine monophosphate (TMP).</text>
</comment>
<comment type="caution">
    <text evidence="10">Lacks conserved residue(s) required for the propagation of feature annotation.</text>
</comment>
<dbReference type="RefSeq" id="WP_058495220.1">
    <property type="nucleotide sequence ID" value="NZ_CAAAIU010000012.1"/>
</dbReference>
<gene>
    <name evidence="14" type="primary">thiDE</name>
    <name evidence="10" type="synonym">thiE</name>
    <name evidence="14" type="ORF">Ldro_0887</name>
</gene>
<keyword evidence="4 10" id="KW-0479">Metal-binding</keyword>
<comment type="similarity">
    <text evidence="10 11">Belongs to the thiamine-phosphate synthase family.</text>
</comment>
<keyword evidence="14" id="KW-0418">Kinase</keyword>
<protein>
    <recommendedName>
        <fullName evidence="10">Thiamine-phosphate synthase</fullName>
        <shortName evidence="10">TP synthase</shortName>
        <shortName evidence="10">TPS</shortName>
        <ecNumber evidence="10">2.5.1.3</ecNumber>
    </recommendedName>
    <alternativeName>
        <fullName evidence="10">Thiamine-phosphate pyrophosphorylase</fullName>
        <shortName evidence="10">TMP pyrophosphorylase</shortName>
        <shortName evidence="10">TMP-PPase</shortName>
    </alternativeName>
</protein>
<dbReference type="InterPro" id="IPR034291">
    <property type="entry name" value="TMP_synthase"/>
</dbReference>
<comment type="pathway">
    <text evidence="2 10 12">Cofactor biosynthesis; thiamine diphosphate biosynthesis; thiamine phosphate from 4-amino-2-methyl-5-diphosphomethylpyrimidine and 4-methyl-5-(2-phosphoethyl)-thiazole: step 1/1.</text>
</comment>
<dbReference type="Gene3D" id="3.20.20.70">
    <property type="entry name" value="Aldolase class I"/>
    <property type="match status" value="1"/>
</dbReference>
<proteinExistence type="inferred from homology"/>
<dbReference type="GO" id="GO:0009229">
    <property type="term" value="P:thiamine diphosphate biosynthetic process"/>
    <property type="evidence" value="ECO:0007669"/>
    <property type="project" value="UniProtKB-UniRule"/>
</dbReference>
<keyword evidence="5 10" id="KW-0460">Magnesium</keyword>
<comment type="catalytic activity">
    <reaction evidence="9 10 11">
        <text>2-[(2R,5Z)-2-carboxy-4-methylthiazol-5(2H)-ylidene]ethyl phosphate + 4-amino-2-methyl-5-(diphosphooxymethyl)pyrimidine + 2 H(+) = thiamine phosphate + CO2 + diphosphate</text>
        <dbReference type="Rhea" id="RHEA:47844"/>
        <dbReference type="ChEBI" id="CHEBI:15378"/>
        <dbReference type="ChEBI" id="CHEBI:16526"/>
        <dbReference type="ChEBI" id="CHEBI:33019"/>
        <dbReference type="ChEBI" id="CHEBI:37575"/>
        <dbReference type="ChEBI" id="CHEBI:57841"/>
        <dbReference type="ChEBI" id="CHEBI:62899"/>
        <dbReference type="EC" id="2.5.1.3"/>
    </reaction>
</comment>
<feature type="binding site" evidence="10">
    <location>
        <position position="166"/>
    </location>
    <ligand>
        <name>2-[(2R,5Z)-2-carboxy-4-methylthiazol-5(2H)-ylidene]ethyl phosphate</name>
        <dbReference type="ChEBI" id="CHEBI:62899"/>
    </ligand>
</feature>
<evidence type="ECO:0000313" key="15">
    <source>
        <dbReference type="Proteomes" id="UP000054736"/>
    </source>
</evidence>
<keyword evidence="6 10" id="KW-0784">Thiamine biosynthesis</keyword>
<dbReference type="InterPro" id="IPR022998">
    <property type="entry name" value="ThiamineP_synth_TenI"/>
</dbReference>
<dbReference type="Proteomes" id="UP000054736">
    <property type="component" value="Unassembled WGS sequence"/>
</dbReference>
<dbReference type="UniPathway" id="UPA00060">
    <property type="reaction ID" value="UER00141"/>
</dbReference>
<evidence type="ECO:0000313" key="14">
    <source>
        <dbReference type="EMBL" id="KTC87268.1"/>
    </source>
</evidence>
<dbReference type="GO" id="GO:0004789">
    <property type="term" value="F:thiamine-phosphate diphosphorylase activity"/>
    <property type="evidence" value="ECO:0007669"/>
    <property type="project" value="UniProtKB-UniRule"/>
</dbReference>
<comment type="catalytic activity">
    <reaction evidence="7 10 11">
        <text>4-methyl-5-(2-phosphooxyethyl)-thiazole + 4-amino-2-methyl-5-(diphosphooxymethyl)pyrimidine + H(+) = thiamine phosphate + diphosphate</text>
        <dbReference type="Rhea" id="RHEA:22328"/>
        <dbReference type="ChEBI" id="CHEBI:15378"/>
        <dbReference type="ChEBI" id="CHEBI:33019"/>
        <dbReference type="ChEBI" id="CHEBI:37575"/>
        <dbReference type="ChEBI" id="CHEBI:57841"/>
        <dbReference type="ChEBI" id="CHEBI:58296"/>
        <dbReference type="EC" id="2.5.1.3"/>
    </reaction>
</comment>
<dbReference type="GO" id="GO:0000287">
    <property type="term" value="F:magnesium ion binding"/>
    <property type="evidence" value="ECO:0007669"/>
    <property type="project" value="UniProtKB-UniRule"/>
</dbReference>
<feature type="binding site" evidence="10">
    <location>
        <position position="71"/>
    </location>
    <ligand>
        <name>Mg(2+)</name>
        <dbReference type="ChEBI" id="CHEBI:18420"/>
    </ligand>
</feature>
<evidence type="ECO:0000256" key="2">
    <source>
        <dbReference type="ARBA" id="ARBA00005165"/>
    </source>
</evidence>
<comment type="catalytic activity">
    <reaction evidence="8 10 11">
        <text>2-(2-carboxy-4-methylthiazol-5-yl)ethyl phosphate + 4-amino-2-methyl-5-(diphosphooxymethyl)pyrimidine + 2 H(+) = thiamine phosphate + CO2 + diphosphate</text>
        <dbReference type="Rhea" id="RHEA:47848"/>
        <dbReference type="ChEBI" id="CHEBI:15378"/>
        <dbReference type="ChEBI" id="CHEBI:16526"/>
        <dbReference type="ChEBI" id="CHEBI:33019"/>
        <dbReference type="ChEBI" id="CHEBI:37575"/>
        <dbReference type="ChEBI" id="CHEBI:57841"/>
        <dbReference type="ChEBI" id="CHEBI:62890"/>
        <dbReference type="EC" id="2.5.1.3"/>
    </reaction>
</comment>
<feature type="binding site" evidence="10">
    <location>
        <position position="109"/>
    </location>
    <ligand>
        <name>4-amino-2-methyl-5-(diphosphooxymethyl)pyrimidine</name>
        <dbReference type="ChEBI" id="CHEBI:57841"/>
    </ligand>
</feature>
<evidence type="ECO:0000256" key="4">
    <source>
        <dbReference type="ARBA" id="ARBA00022723"/>
    </source>
</evidence>
<evidence type="ECO:0000256" key="5">
    <source>
        <dbReference type="ARBA" id="ARBA00022842"/>
    </source>
</evidence>
<evidence type="ECO:0000256" key="7">
    <source>
        <dbReference type="ARBA" id="ARBA00047334"/>
    </source>
</evidence>
<dbReference type="GO" id="GO:0005737">
    <property type="term" value="C:cytoplasm"/>
    <property type="evidence" value="ECO:0007669"/>
    <property type="project" value="TreeGrafter"/>
</dbReference>
<keyword evidence="3 10" id="KW-0808">Transferase</keyword>
<feature type="binding site" evidence="10">
    <location>
        <begin position="38"/>
        <end position="42"/>
    </location>
    <ligand>
        <name>4-amino-2-methyl-5-(diphosphooxymethyl)pyrimidine</name>
        <dbReference type="ChEBI" id="CHEBI:57841"/>
    </ligand>
</feature>
<dbReference type="EMBL" id="LNXY01000020">
    <property type="protein sequence ID" value="KTC87268.1"/>
    <property type="molecule type" value="Genomic_DNA"/>
</dbReference>
<feature type="binding site" evidence="10">
    <location>
        <position position="70"/>
    </location>
    <ligand>
        <name>4-amino-2-methyl-5-(diphosphooxymethyl)pyrimidine</name>
        <dbReference type="ChEBI" id="CHEBI:57841"/>
    </ligand>
</feature>
<evidence type="ECO:0000256" key="6">
    <source>
        <dbReference type="ARBA" id="ARBA00022977"/>
    </source>
</evidence>
<dbReference type="InterPro" id="IPR013785">
    <property type="entry name" value="Aldolase_TIM"/>
</dbReference>
<evidence type="ECO:0000256" key="10">
    <source>
        <dbReference type="HAMAP-Rule" id="MF_00097"/>
    </source>
</evidence>
<evidence type="ECO:0000256" key="3">
    <source>
        <dbReference type="ARBA" id="ARBA00022679"/>
    </source>
</evidence>
<feature type="domain" description="Thiamine phosphate synthase/TenI" evidence="13">
    <location>
        <begin position="8"/>
        <end position="189"/>
    </location>
</feature>
<dbReference type="STRING" id="1212489.Ldro_0887"/>
<dbReference type="Pfam" id="PF02581">
    <property type="entry name" value="TMP-TENI"/>
    <property type="match status" value="1"/>
</dbReference>
<dbReference type="OrthoDB" id="9810880at2"/>